<dbReference type="InterPro" id="IPR011333">
    <property type="entry name" value="SKP1/BTB/POZ_sf"/>
</dbReference>
<dbReference type="SUPFAM" id="SSF49599">
    <property type="entry name" value="TRAF domain-like"/>
    <property type="match status" value="1"/>
</dbReference>
<evidence type="ECO:0000259" key="3">
    <source>
        <dbReference type="PROSITE" id="PS50097"/>
    </source>
</evidence>
<accession>A0A3L6RMN8</accession>
<dbReference type="Pfam" id="PF24570">
    <property type="entry name" value="BACK_BPM_SPOP"/>
    <property type="match status" value="1"/>
</dbReference>
<dbReference type="AlphaFoldDB" id="A0A3L6RMN8"/>
<evidence type="ECO:0000256" key="1">
    <source>
        <dbReference type="ARBA" id="ARBA00004906"/>
    </source>
</evidence>
<feature type="domain" description="BTB" evidence="3">
    <location>
        <begin position="239"/>
        <end position="306"/>
    </location>
</feature>
<evidence type="ECO:0000259" key="4">
    <source>
        <dbReference type="PROSITE" id="PS50144"/>
    </source>
</evidence>
<dbReference type="InterPro" id="IPR002083">
    <property type="entry name" value="MATH/TRAF_dom"/>
</dbReference>
<gene>
    <name evidence="5" type="ORF">C2845_PM13G06820</name>
</gene>
<keyword evidence="6" id="KW-1185">Reference proteome</keyword>
<dbReference type="InterPro" id="IPR000210">
    <property type="entry name" value="BTB/POZ_dom"/>
</dbReference>
<dbReference type="EMBL" id="PQIB02000008">
    <property type="protein sequence ID" value="RLN05613.1"/>
    <property type="molecule type" value="Genomic_DNA"/>
</dbReference>
<dbReference type="CDD" id="cd18280">
    <property type="entry name" value="BTB_POZ_BPM_plant"/>
    <property type="match status" value="1"/>
</dbReference>
<dbReference type="Gene3D" id="2.60.210.10">
    <property type="entry name" value="Apoptosis, Tumor Necrosis Factor Receptor Associated Protein 2, Chain A"/>
    <property type="match status" value="1"/>
</dbReference>
<dbReference type="OrthoDB" id="694498at2759"/>
<dbReference type="GO" id="GO:0016567">
    <property type="term" value="P:protein ubiquitination"/>
    <property type="evidence" value="ECO:0007669"/>
    <property type="project" value="InterPro"/>
</dbReference>
<proteinExistence type="inferred from homology"/>
<organism evidence="5 6">
    <name type="scientific">Panicum miliaceum</name>
    <name type="common">Proso millet</name>
    <name type="synonym">Broomcorn millet</name>
    <dbReference type="NCBI Taxonomy" id="4540"/>
    <lineage>
        <taxon>Eukaryota</taxon>
        <taxon>Viridiplantae</taxon>
        <taxon>Streptophyta</taxon>
        <taxon>Embryophyta</taxon>
        <taxon>Tracheophyta</taxon>
        <taxon>Spermatophyta</taxon>
        <taxon>Magnoliopsida</taxon>
        <taxon>Liliopsida</taxon>
        <taxon>Poales</taxon>
        <taxon>Poaceae</taxon>
        <taxon>PACMAD clade</taxon>
        <taxon>Panicoideae</taxon>
        <taxon>Panicodae</taxon>
        <taxon>Paniceae</taxon>
        <taxon>Panicinae</taxon>
        <taxon>Panicum</taxon>
        <taxon>Panicum sect. Panicum</taxon>
    </lineage>
</organism>
<dbReference type="InterPro" id="IPR008974">
    <property type="entry name" value="TRAF-like"/>
</dbReference>
<comment type="caution">
    <text evidence="5">The sequence shown here is derived from an EMBL/GenBank/DDBJ whole genome shotgun (WGS) entry which is preliminary data.</text>
</comment>
<dbReference type="PROSITE" id="PS50144">
    <property type="entry name" value="MATH"/>
    <property type="match status" value="1"/>
</dbReference>
<evidence type="ECO:0000313" key="5">
    <source>
        <dbReference type="EMBL" id="RLN05613.1"/>
    </source>
</evidence>
<dbReference type="PROSITE" id="PS50097">
    <property type="entry name" value="BTB"/>
    <property type="match status" value="1"/>
</dbReference>
<reference evidence="6" key="1">
    <citation type="journal article" date="2019" name="Nat. Commun.">
        <title>The genome of broomcorn millet.</title>
        <authorList>
            <person name="Zou C."/>
            <person name="Miki D."/>
            <person name="Li D."/>
            <person name="Tang Q."/>
            <person name="Xiao L."/>
            <person name="Rajput S."/>
            <person name="Deng P."/>
            <person name="Jia W."/>
            <person name="Huang R."/>
            <person name="Zhang M."/>
            <person name="Sun Y."/>
            <person name="Hu J."/>
            <person name="Fu X."/>
            <person name="Schnable P.S."/>
            <person name="Li F."/>
            <person name="Zhang H."/>
            <person name="Feng B."/>
            <person name="Zhu X."/>
            <person name="Liu R."/>
            <person name="Schnable J.C."/>
            <person name="Zhu J.-K."/>
            <person name="Zhang H."/>
        </authorList>
    </citation>
    <scope>NUCLEOTIDE SEQUENCE [LARGE SCALE GENOMIC DNA]</scope>
</reference>
<dbReference type="Proteomes" id="UP000275267">
    <property type="component" value="Unassembled WGS sequence"/>
</dbReference>
<dbReference type="Pfam" id="PF00651">
    <property type="entry name" value="BTB"/>
    <property type="match status" value="1"/>
</dbReference>
<dbReference type="CDD" id="cd00121">
    <property type="entry name" value="MATH"/>
    <property type="match status" value="1"/>
</dbReference>
<evidence type="ECO:0000256" key="2">
    <source>
        <dbReference type="ARBA" id="ARBA00010846"/>
    </source>
</evidence>
<dbReference type="SMART" id="SM00225">
    <property type="entry name" value="BTB"/>
    <property type="match status" value="1"/>
</dbReference>
<comment type="pathway">
    <text evidence="1">Protein modification; protein ubiquitination.</text>
</comment>
<dbReference type="InterPro" id="IPR045005">
    <property type="entry name" value="BPM1-6"/>
</dbReference>
<dbReference type="SUPFAM" id="SSF54695">
    <property type="entry name" value="POZ domain"/>
    <property type="match status" value="1"/>
</dbReference>
<dbReference type="PANTHER" id="PTHR26379">
    <property type="entry name" value="BTB/POZ AND MATH DOMAIN-CONTAINING PROTEIN 1"/>
    <property type="match status" value="1"/>
</dbReference>
<protein>
    <submittedName>
        <fullName evidence="5">BTB/POZ and MATH domain-containing protein 1-like</fullName>
    </submittedName>
</protein>
<feature type="domain" description="MATH" evidence="4">
    <location>
        <begin position="72"/>
        <end position="201"/>
    </location>
</feature>
<dbReference type="Gene3D" id="3.30.710.10">
    <property type="entry name" value="Potassium Channel Kv1.1, Chain A"/>
    <property type="match status" value="1"/>
</dbReference>
<dbReference type="PANTHER" id="PTHR26379:SF441">
    <property type="entry name" value="BTB DOMAIN-CONTAINING PROTEIN"/>
    <property type="match status" value="1"/>
</dbReference>
<evidence type="ECO:0000313" key="6">
    <source>
        <dbReference type="Proteomes" id="UP000275267"/>
    </source>
</evidence>
<sequence>MAANTRSEAQALSTQFLSKVKEAVSQSNEEGQCIGQFLFWSDTDSIIQVFVDRCSLAETSTTMSTCTAPRVRGQHTFTIKDYTFNKGLGVGRFIRSKTFSVGGFEWSIRYYPDGINKKNEQYITLSLELLSKDAQVRALYAFRLKTTTVLVSQWSSMEEPKIFVPENTRRCVSSKERFVERRYLEASPFLESDHLVIECSIIILKDPLVSETENTSEIVLPPSELSKDFGKLLESKKGADITFSVKGEYFLAHRIVLAARSPVFKAELCGPWREKDALCITVEDMEPTAFKALLQYIYTDNFLPMEDYDDNDKKEIVHHLLRAADRYSIERLKLACESFLCMNLDVETVTATLALADHHGCNNLKDACLKYIASPDKMKKVMASEQYDGLKRKFPNLLVDILEGVCKFRKI</sequence>
<name>A0A3L6RMN8_PANMI</name>
<dbReference type="Pfam" id="PF22486">
    <property type="entry name" value="MATH_2"/>
    <property type="match status" value="1"/>
</dbReference>
<comment type="similarity">
    <text evidence="2">Belongs to the Tdpoz family.</text>
</comment>
<dbReference type="InterPro" id="IPR056423">
    <property type="entry name" value="BACK_BPM_SPOP"/>
</dbReference>
<dbReference type="STRING" id="4540.A0A3L6RMN8"/>
<dbReference type="Gene3D" id="1.25.40.420">
    <property type="match status" value="1"/>
</dbReference>